<organism evidence="8 9">
    <name type="scientific">Dibothriocephalus latus</name>
    <name type="common">Fish tapeworm</name>
    <name type="synonym">Diphyllobothrium latum</name>
    <dbReference type="NCBI Taxonomy" id="60516"/>
    <lineage>
        <taxon>Eukaryota</taxon>
        <taxon>Metazoa</taxon>
        <taxon>Spiralia</taxon>
        <taxon>Lophotrochozoa</taxon>
        <taxon>Platyhelminthes</taxon>
        <taxon>Cestoda</taxon>
        <taxon>Eucestoda</taxon>
        <taxon>Diphyllobothriidea</taxon>
        <taxon>Diphyllobothriidae</taxon>
        <taxon>Dibothriocephalus</taxon>
    </lineage>
</organism>
<dbReference type="GO" id="GO:0005635">
    <property type="term" value="C:nuclear envelope"/>
    <property type="evidence" value="ECO:0007669"/>
    <property type="project" value="TreeGrafter"/>
</dbReference>
<evidence type="ECO:0000256" key="2">
    <source>
        <dbReference type="ARBA" id="ARBA00004496"/>
    </source>
</evidence>
<gene>
    <name evidence="8" type="ORF">DILT_LOCUS14022</name>
</gene>
<keyword evidence="6" id="KW-0539">Nucleus</keyword>
<proteinExistence type="predicted"/>
<evidence type="ECO:0000259" key="7">
    <source>
        <dbReference type="PROSITE" id="PS50166"/>
    </source>
</evidence>
<keyword evidence="9" id="KW-1185">Reference proteome</keyword>
<reference evidence="8 9" key="1">
    <citation type="submission" date="2018-11" db="EMBL/GenBank/DDBJ databases">
        <authorList>
            <consortium name="Pathogen Informatics"/>
        </authorList>
    </citation>
    <scope>NUCLEOTIDE SEQUENCE [LARGE SCALE GENOMIC DNA]</scope>
</reference>
<dbReference type="Proteomes" id="UP000281553">
    <property type="component" value="Unassembled WGS sequence"/>
</dbReference>
<feature type="domain" description="Importin N-terminal" evidence="7">
    <location>
        <begin position="27"/>
        <end position="101"/>
    </location>
</feature>
<dbReference type="PROSITE" id="PS50166">
    <property type="entry name" value="IMPORTIN_B_NT"/>
    <property type="match status" value="1"/>
</dbReference>
<evidence type="ECO:0000256" key="1">
    <source>
        <dbReference type="ARBA" id="ARBA00004123"/>
    </source>
</evidence>
<dbReference type="SUPFAM" id="SSF48371">
    <property type="entry name" value="ARM repeat"/>
    <property type="match status" value="1"/>
</dbReference>
<dbReference type="Pfam" id="PF08506">
    <property type="entry name" value="Cse1"/>
    <property type="match status" value="1"/>
</dbReference>
<protein>
    <recommendedName>
        <fullName evidence="7">Importin N-terminal domain-containing protein</fullName>
    </recommendedName>
</protein>
<evidence type="ECO:0000256" key="3">
    <source>
        <dbReference type="ARBA" id="ARBA00022448"/>
    </source>
</evidence>
<keyword evidence="4" id="KW-0963">Cytoplasm</keyword>
<dbReference type="AlphaFoldDB" id="A0A3P7LZ92"/>
<dbReference type="GO" id="GO:0005829">
    <property type="term" value="C:cytosol"/>
    <property type="evidence" value="ECO:0007669"/>
    <property type="project" value="TreeGrafter"/>
</dbReference>
<dbReference type="InterPro" id="IPR001494">
    <property type="entry name" value="Importin-beta_N"/>
</dbReference>
<dbReference type="Pfam" id="PF03810">
    <property type="entry name" value="IBN_N"/>
    <property type="match status" value="1"/>
</dbReference>
<dbReference type="OrthoDB" id="3268246at2759"/>
<dbReference type="InterPro" id="IPR016024">
    <property type="entry name" value="ARM-type_fold"/>
</dbReference>
<evidence type="ECO:0000256" key="5">
    <source>
        <dbReference type="ARBA" id="ARBA00022927"/>
    </source>
</evidence>
<dbReference type="InterPro" id="IPR011989">
    <property type="entry name" value="ARM-like"/>
</dbReference>
<keyword evidence="3" id="KW-0813">Transport</keyword>
<evidence type="ECO:0000313" key="9">
    <source>
        <dbReference type="Proteomes" id="UP000281553"/>
    </source>
</evidence>
<dbReference type="EMBL" id="UYRU01072462">
    <property type="protein sequence ID" value="VDN22294.1"/>
    <property type="molecule type" value="Genomic_DNA"/>
</dbReference>
<name>A0A3P7LZ92_DIBLA</name>
<evidence type="ECO:0000256" key="4">
    <source>
        <dbReference type="ARBA" id="ARBA00022490"/>
    </source>
</evidence>
<evidence type="ECO:0000256" key="6">
    <source>
        <dbReference type="ARBA" id="ARBA00023242"/>
    </source>
</evidence>
<dbReference type="PANTHER" id="PTHR10997">
    <property type="entry name" value="IMPORTIN-7, 8, 11"/>
    <property type="match status" value="1"/>
</dbReference>
<comment type="subcellular location">
    <subcellularLocation>
        <location evidence="2">Cytoplasm</location>
    </subcellularLocation>
    <subcellularLocation>
        <location evidence="1">Nucleus</location>
    </subcellularLocation>
</comment>
<dbReference type="GO" id="GO:0006611">
    <property type="term" value="P:protein export from nucleus"/>
    <property type="evidence" value="ECO:0007669"/>
    <property type="project" value="TreeGrafter"/>
</dbReference>
<dbReference type="Gene3D" id="1.25.10.10">
    <property type="entry name" value="Leucine-rich Repeat Variant"/>
    <property type="match status" value="1"/>
</dbReference>
<dbReference type="GO" id="GO:0006606">
    <property type="term" value="P:protein import into nucleus"/>
    <property type="evidence" value="ECO:0007669"/>
    <property type="project" value="TreeGrafter"/>
</dbReference>
<keyword evidence="5" id="KW-0653">Protein transport</keyword>
<dbReference type="GO" id="GO:0031267">
    <property type="term" value="F:small GTPase binding"/>
    <property type="evidence" value="ECO:0007669"/>
    <property type="project" value="InterPro"/>
</dbReference>
<dbReference type="InterPro" id="IPR013713">
    <property type="entry name" value="XPO2_central"/>
</dbReference>
<sequence length="223" mass="25419">MNPSYANDLALKLENTLSPVLEERRKAENFLKSVEKQPGYSVCLLSILQDAARPMPIRLSAAITLKNFIKNHWKLEADADNLIPDADRDHLKAQLINAMLTSTGSIQHQLSEAIGLIGREDFPSRWPDLLPDIIQRMAQLGADMGTVQGLLYTAHSLFKRFVFWLIMKLHPLDLEYKHTSLSSVLLCELFRSYRHEMRSNELFSEMKLVIQQFAEPLTTLATV</sequence>
<dbReference type="PANTHER" id="PTHR10997:SF8">
    <property type="entry name" value="EXPORTIN-2"/>
    <property type="match status" value="1"/>
</dbReference>
<evidence type="ECO:0000313" key="8">
    <source>
        <dbReference type="EMBL" id="VDN22294.1"/>
    </source>
</evidence>
<accession>A0A3P7LZ92</accession>
<dbReference type="SMART" id="SM00913">
    <property type="entry name" value="IBN_N"/>
    <property type="match status" value="1"/>
</dbReference>
<dbReference type="GO" id="GO:0005049">
    <property type="term" value="F:nuclear export signal receptor activity"/>
    <property type="evidence" value="ECO:0007669"/>
    <property type="project" value="TreeGrafter"/>
</dbReference>